<name>A0A0A9GLJ6_ARUDO</name>
<sequence>MKKIHGDRQPNPKPTTRPRGNREKETKSGSRLSGTNPCQNCIFLNNKSVHGLPAKTGR</sequence>
<feature type="compositionally biased region" description="Polar residues" evidence="1">
    <location>
        <begin position="29"/>
        <end position="48"/>
    </location>
</feature>
<proteinExistence type="predicted"/>
<dbReference type="EMBL" id="GBRH01173612">
    <property type="protein sequence ID" value="JAE24284.1"/>
    <property type="molecule type" value="Transcribed_RNA"/>
</dbReference>
<protein>
    <submittedName>
        <fullName evidence="2">Uncharacterized protein</fullName>
    </submittedName>
</protein>
<reference evidence="2" key="2">
    <citation type="journal article" date="2015" name="Data Brief">
        <title>Shoot transcriptome of the giant reed, Arundo donax.</title>
        <authorList>
            <person name="Barrero R.A."/>
            <person name="Guerrero F.D."/>
            <person name="Moolhuijzen P."/>
            <person name="Goolsby J.A."/>
            <person name="Tidwell J."/>
            <person name="Bellgard S.E."/>
            <person name="Bellgard M.I."/>
        </authorList>
    </citation>
    <scope>NUCLEOTIDE SEQUENCE</scope>
    <source>
        <tissue evidence="2">Shoot tissue taken approximately 20 cm above the soil surface</tissue>
    </source>
</reference>
<dbReference type="AlphaFoldDB" id="A0A0A9GLJ6"/>
<reference evidence="2" key="1">
    <citation type="submission" date="2014-09" db="EMBL/GenBank/DDBJ databases">
        <authorList>
            <person name="Magalhaes I.L.F."/>
            <person name="Oliveira U."/>
            <person name="Santos F.R."/>
            <person name="Vidigal T.H.D.A."/>
            <person name="Brescovit A.D."/>
            <person name="Santos A.J."/>
        </authorList>
    </citation>
    <scope>NUCLEOTIDE SEQUENCE</scope>
    <source>
        <tissue evidence="2">Shoot tissue taken approximately 20 cm above the soil surface</tissue>
    </source>
</reference>
<feature type="region of interest" description="Disordered" evidence="1">
    <location>
        <begin position="1"/>
        <end position="58"/>
    </location>
</feature>
<evidence type="ECO:0000313" key="2">
    <source>
        <dbReference type="EMBL" id="JAE24284.1"/>
    </source>
</evidence>
<organism evidence="2">
    <name type="scientific">Arundo donax</name>
    <name type="common">Giant reed</name>
    <name type="synonym">Donax arundinaceus</name>
    <dbReference type="NCBI Taxonomy" id="35708"/>
    <lineage>
        <taxon>Eukaryota</taxon>
        <taxon>Viridiplantae</taxon>
        <taxon>Streptophyta</taxon>
        <taxon>Embryophyta</taxon>
        <taxon>Tracheophyta</taxon>
        <taxon>Spermatophyta</taxon>
        <taxon>Magnoliopsida</taxon>
        <taxon>Liliopsida</taxon>
        <taxon>Poales</taxon>
        <taxon>Poaceae</taxon>
        <taxon>PACMAD clade</taxon>
        <taxon>Arundinoideae</taxon>
        <taxon>Arundineae</taxon>
        <taxon>Arundo</taxon>
    </lineage>
</organism>
<accession>A0A0A9GLJ6</accession>
<evidence type="ECO:0000256" key="1">
    <source>
        <dbReference type="SAM" id="MobiDB-lite"/>
    </source>
</evidence>
<feature type="compositionally biased region" description="Basic and acidic residues" evidence="1">
    <location>
        <begin position="1"/>
        <end position="10"/>
    </location>
</feature>